<gene>
    <name evidence="1" type="ORF">LX15_005361</name>
</gene>
<proteinExistence type="predicted"/>
<evidence type="ECO:0000313" key="2">
    <source>
        <dbReference type="Proteomes" id="UP001205311"/>
    </source>
</evidence>
<accession>A0ABT1I230</accession>
<sequence>MGRVGLPVTSEGRDHRMTFRVRRPRWLPALVGTALALGSVGAPAVAAEPTDEHAPLECQDGWCPETLPADPPSLGVHDVAAVHGDVWAVGYASGSVPLALRWDGKTWQSTARPQTEHVELHGVAGWSRHDVWAVGTRGGVDAGTTTFTQHWDGREWTVVPSPNPDGSRNELRAVAVAGPHDVWAVGETGDPFAGSRPLLLHWDGHTWSAVPTPLSDQPATFRTVVARSPHDVWVGALVGEDLRTQVGVTLRWDGRTWQRIDVPDQDPASTIAMGADLDGRPLLTLSKTVGKYSDRSRVWHWTGSAWTRLAVPAIDGQNLGIASMTDDRRGRVWMAGRTGGGAGLVVGWDGRQWTSTLFSSGGRGSLSGVTASPSGQEVWVGGGFGTGRHRHGVVYVRR</sequence>
<name>A0ABT1I230_STRSD</name>
<organism evidence="1 2">
    <name type="scientific">Streptoalloteichus tenebrarius (strain ATCC 17920 / DSM 40477 / JCM 4838 / CBS 697.72 / NBRC 16177 / NCIMB 11028 / NRRL B-12390 / A12253. 1 / ISP 5477)</name>
    <name type="common">Streptomyces tenebrarius</name>
    <dbReference type="NCBI Taxonomy" id="1933"/>
    <lineage>
        <taxon>Bacteria</taxon>
        <taxon>Bacillati</taxon>
        <taxon>Actinomycetota</taxon>
        <taxon>Actinomycetes</taxon>
        <taxon>Pseudonocardiales</taxon>
        <taxon>Pseudonocardiaceae</taxon>
        <taxon>Streptoalloteichus</taxon>
    </lineage>
</organism>
<evidence type="ECO:0000313" key="1">
    <source>
        <dbReference type="EMBL" id="MCP2261635.1"/>
    </source>
</evidence>
<protein>
    <submittedName>
        <fullName evidence="1">Uncharacterized protein</fullName>
    </submittedName>
</protein>
<comment type="caution">
    <text evidence="1">The sequence shown here is derived from an EMBL/GenBank/DDBJ whole genome shotgun (WGS) entry which is preliminary data.</text>
</comment>
<reference evidence="1 2" key="1">
    <citation type="submission" date="2022-06" db="EMBL/GenBank/DDBJ databases">
        <title>Genomic Encyclopedia of Archaeal and Bacterial Type Strains, Phase II (KMG-II): from individual species to whole genera.</title>
        <authorList>
            <person name="Goeker M."/>
        </authorList>
    </citation>
    <scope>NUCLEOTIDE SEQUENCE [LARGE SCALE GENOMIC DNA]</scope>
    <source>
        <strain evidence="1 2">DSM 40477</strain>
    </source>
</reference>
<dbReference type="EMBL" id="JAMTCP010000045">
    <property type="protein sequence ID" value="MCP2261635.1"/>
    <property type="molecule type" value="Genomic_DNA"/>
</dbReference>
<dbReference type="Proteomes" id="UP001205311">
    <property type="component" value="Unassembled WGS sequence"/>
</dbReference>
<keyword evidence="2" id="KW-1185">Reference proteome</keyword>